<protein>
    <submittedName>
        <fullName evidence="6">Regulatory protein LacI</fullName>
    </submittedName>
</protein>
<dbReference type="SUPFAM" id="SSF47413">
    <property type="entry name" value="lambda repressor-like DNA-binding domains"/>
    <property type="match status" value="1"/>
</dbReference>
<dbReference type="FunCoup" id="W0RTJ8">
    <property type="interactions" value="85"/>
</dbReference>
<dbReference type="PANTHER" id="PTHR30146:SF109">
    <property type="entry name" value="HTH-TYPE TRANSCRIPTIONAL REGULATOR GALS"/>
    <property type="match status" value="1"/>
</dbReference>
<dbReference type="CDD" id="cd19977">
    <property type="entry name" value="PBP1_EndR-like"/>
    <property type="match status" value="1"/>
</dbReference>
<dbReference type="PANTHER" id="PTHR30146">
    <property type="entry name" value="LACI-RELATED TRANSCRIPTIONAL REPRESSOR"/>
    <property type="match status" value="1"/>
</dbReference>
<dbReference type="Gene3D" id="3.40.50.2300">
    <property type="match status" value="2"/>
</dbReference>
<dbReference type="CDD" id="cd01392">
    <property type="entry name" value="HTH_LacI"/>
    <property type="match status" value="1"/>
</dbReference>
<dbReference type="SUPFAM" id="SSF53822">
    <property type="entry name" value="Periplasmic binding protein-like I"/>
    <property type="match status" value="1"/>
</dbReference>
<feature type="region of interest" description="Disordered" evidence="4">
    <location>
        <begin position="356"/>
        <end position="376"/>
    </location>
</feature>
<dbReference type="GO" id="GO:0003700">
    <property type="term" value="F:DNA-binding transcription factor activity"/>
    <property type="evidence" value="ECO:0007669"/>
    <property type="project" value="TreeGrafter"/>
</dbReference>
<keyword evidence="1" id="KW-0805">Transcription regulation</keyword>
<geneLocation type="plasmid" evidence="6 7">
    <name>2</name>
</geneLocation>
<keyword evidence="7" id="KW-1185">Reference proteome</keyword>
<evidence type="ECO:0000256" key="3">
    <source>
        <dbReference type="ARBA" id="ARBA00023163"/>
    </source>
</evidence>
<keyword evidence="6" id="KW-0614">Plasmid</keyword>
<proteinExistence type="predicted"/>
<dbReference type="PATRIC" id="fig|861299.3.peg.6302"/>
<evidence type="ECO:0000259" key="5">
    <source>
        <dbReference type="PROSITE" id="PS50932"/>
    </source>
</evidence>
<dbReference type="InterPro" id="IPR028082">
    <property type="entry name" value="Peripla_BP_I"/>
</dbReference>
<sequence>MPAGNFVQPFAISWTRPSYSAEIQGVMVGLKDVGRMAGVSVSTVSRVLTGSSLVNDATRERVQRAIDALGYQPSRVARRLRKDPARANLIGLVVPDIENPFFADVVRGVEDVAQRHDYMLFLGNADEDARRETHYLELMRAESVDGVIVPASAEAEPLVARLAAAGLPIVCVDRRMPSLAVDTVVADNVRGAAEAVEHLLDVGHRRIGFVGGRPDLSTSRERYEGYQRALAERDVAVDPSLVRFGDSRQESGRRLTRELLAQREPPTAILVGNNLMTLGALEAIHVLRRRIPDDIAVIGYDDMPWALALNPPLTAVRQPGYEMGRCAAELLLKRIEAPARPTTVRTLRPTLVVRESCGARRGGPPEEGRGERPRRRMPLLDAARADAARDLVGLAVTAATAMTVVTA</sequence>
<dbReference type="PROSITE" id="PS50932">
    <property type="entry name" value="HTH_LACI_2"/>
    <property type="match status" value="1"/>
</dbReference>
<dbReference type="EMBL" id="CP007130">
    <property type="protein sequence ID" value="AHG93772.1"/>
    <property type="molecule type" value="Genomic_DNA"/>
</dbReference>
<reference evidence="6 7" key="1">
    <citation type="journal article" date="2014" name="Genome Announc.">
        <title>Genome Sequence and Methylome of Soil Bacterium Gemmatirosa kalamazoonensis KBS708T, a Member of the Rarely Cultivated Gemmatimonadetes Phylum.</title>
        <authorList>
            <person name="Debruyn J.M."/>
            <person name="Radosevich M."/>
            <person name="Wommack K.E."/>
            <person name="Polson S.W."/>
            <person name="Hauser L.J."/>
            <person name="Fawaz M.N."/>
            <person name="Korlach J."/>
            <person name="Tsai Y.C."/>
        </authorList>
    </citation>
    <scope>NUCLEOTIDE SEQUENCE [LARGE SCALE GENOMIC DNA]</scope>
    <source>
        <strain evidence="6 7">KBS708</strain>
        <plasmid evidence="7">Plasmid 2</plasmid>
    </source>
</reference>
<dbReference type="Pfam" id="PF13377">
    <property type="entry name" value="Peripla_BP_3"/>
    <property type="match status" value="1"/>
</dbReference>
<name>W0RTJ8_9BACT</name>
<dbReference type="InParanoid" id="W0RTJ8"/>
<dbReference type="SMART" id="SM00354">
    <property type="entry name" value="HTH_LACI"/>
    <property type="match status" value="1"/>
</dbReference>
<accession>W0RTJ8</accession>
<dbReference type="GO" id="GO:0000976">
    <property type="term" value="F:transcription cis-regulatory region binding"/>
    <property type="evidence" value="ECO:0007669"/>
    <property type="project" value="TreeGrafter"/>
</dbReference>
<dbReference type="AlphaFoldDB" id="W0RTJ8"/>
<dbReference type="InterPro" id="IPR000843">
    <property type="entry name" value="HTH_LacI"/>
</dbReference>
<evidence type="ECO:0000256" key="2">
    <source>
        <dbReference type="ARBA" id="ARBA00023125"/>
    </source>
</evidence>
<dbReference type="HOGENOM" id="CLU_037628_6_1_0"/>
<dbReference type="KEGG" id="gba:J421_6237"/>
<keyword evidence="2" id="KW-0238">DNA-binding</keyword>
<dbReference type="InterPro" id="IPR046335">
    <property type="entry name" value="LacI/GalR-like_sensor"/>
</dbReference>
<dbReference type="Pfam" id="PF00356">
    <property type="entry name" value="LacI"/>
    <property type="match status" value="1"/>
</dbReference>
<evidence type="ECO:0000313" key="7">
    <source>
        <dbReference type="Proteomes" id="UP000019151"/>
    </source>
</evidence>
<organism evidence="6 7">
    <name type="scientific">Gemmatirosa kalamazoonensis</name>
    <dbReference type="NCBI Taxonomy" id="861299"/>
    <lineage>
        <taxon>Bacteria</taxon>
        <taxon>Pseudomonadati</taxon>
        <taxon>Gemmatimonadota</taxon>
        <taxon>Gemmatimonadia</taxon>
        <taxon>Gemmatimonadales</taxon>
        <taxon>Gemmatimonadaceae</taxon>
        <taxon>Gemmatirosa</taxon>
    </lineage>
</organism>
<evidence type="ECO:0000313" key="6">
    <source>
        <dbReference type="EMBL" id="AHG93772.1"/>
    </source>
</evidence>
<dbReference type="Proteomes" id="UP000019151">
    <property type="component" value="Plasmid 2"/>
</dbReference>
<dbReference type="InterPro" id="IPR010982">
    <property type="entry name" value="Lambda_DNA-bd_dom_sf"/>
</dbReference>
<gene>
    <name evidence="6" type="ORF">J421_6237</name>
</gene>
<dbReference type="eggNOG" id="COG1609">
    <property type="taxonomic scope" value="Bacteria"/>
</dbReference>
<dbReference type="Gene3D" id="1.10.260.40">
    <property type="entry name" value="lambda repressor-like DNA-binding domains"/>
    <property type="match status" value="1"/>
</dbReference>
<feature type="domain" description="HTH lacI-type" evidence="5">
    <location>
        <begin position="28"/>
        <end position="82"/>
    </location>
</feature>
<keyword evidence="3" id="KW-0804">Transcription</keyword>
<evidence type="ECO:0000256" key="1">
    <source>
        <dbReference type="ARBA" id="ARBA00023015"/>
    </source>
</evidence>
<evidence type="ECO:0000256" key="4">
    <source>
        <dbReference type="SAM" id="MobiDB-lite"/>
    </source>
</evidence>